<dbReference type="PIRSF" id="PIRSF006470">
    <property type="entry name" value="DctB"/>
    <property type="match status" value="1"/>
</dbReference>
<proteinExistence type="inferred from homology"/>
<dbReference type="Gene3D" id="3.40.190.170">
    <property type="entry name" value="Bacterial extracellular solute-binding protein, family 7"/>
    <property type="match status" value="1"/>
</dbReference>
<dbReference type="Pfam" id="PF03480">
    <property type="entry name" value="DctP"/>
    <property type="match status" value="1"/>
</dbReference>
<dbReference type="NCBIfam" id="NF037995">
    <property type="entry name" value="TRAP_S1"/>
    <property type="match status" value="1"/>
</dbReference>
<reference evidence="4 5" key="1">
    <citation type="submission" date="2024-09" db="EMBL/GenBank/DDBJ databases">
        <authorList>
            <person name="Sun Q."/>
            <person name="Mori K."/>
        </authorList>
    </citation>
    <scope>NUCLEOTIDE SEQUENCE [LARGE SCALE GENOMIC DNA]</scope>
    <source>
        <strain evidence="4 5">NCAIM B.02301</strain>
    </source>
</reference>
<keyword evidence="5" id="KW-1185">Reference proteome</keyword>
<dbReference type="NCBIfam" id="TIGR00787">
    <property type="entry name" value="dctP"/>
    <property type="match status" value="1"/>
</dbReference>
<comment type="similarity">
    <text evidence="1">Belongs to the bacterial solute-binding protein 7 family.</text>
</comment>
<evidence type="ECO:0000256" key="3">
    <source>
        <dbReference type="ARBA" id="ARBA00022729"/>
    </source>
</evidence>
<evidence type="ECO:0000313" key="4">
    <source>
        <dbReference type="EMBL" id="MFC0559336.1"/>
    </source>
</evidence>
<gene>
    <name evidence="4" type="ORF">ACFFH4_09780</name>
</gene>
<evidence type="ECO:0000313" key="5">
    <source>
        <dbReference type="Proteomes" id="UP001589833"/>
    </source>
</evidence>
<keyword evidence="2" id="KW-0813">Transport</keyword>
<sequence length="351" mass="40439">MKGFVAIMSFLLIGIITAYHIGFGIHINSDPTAVDKEIEGLNEKYVLKFSHVVAENTPKGIAASMFAELVREKTDGWVDVQVFPNGILYEAQEEFDALMKNEVQMIAPAFSEITVHDSKWKVMDLPFVFDSEEKVMEAFDGKIGELLFESIEKQGYKGMAYWDNSFKQITNNTRPIIEPDDVDGMSFRVMPSEVLMDTYRTLGARPRVYSFNEVYEILSDGIVDGTENTLSNIYSKGFHQKQKYMTISNHNYLGYAVLMNDKYWSTLPVEHQENINQAMKEVTRWLRLYAKTHNAEMLDRIDASGLTTIHYLSVEEKELWREQLDPVYQKYAGTIGEEIMNEVYLNMKKEE</sequence>
<dbReference type="InterPro" id="IPR018389">
    <property type="entry name" value="DctP_fam"/>
</dbReference>
<dbReference type="Proteomes" id="UP001589833">
    <property type="component" value="Unassembled WGS sequence"/>
</dbReference>
<evidence type="ECO:0000256" key="2">
    <source>
        <dbReference type="ARBA" id="ARBA00022448"/>
    </source>
</evidence>
<dbReference type="CDD" id="cd13674">
    <property type="entry name" value="PBP2_TRAP_SBP_like_1"/>
    <property type="match status" value="1"/>
</dbReference>
<dbReference type="PANTHER" id="PTHR33376">
    <property type="match status" value="1"/>
</dbReference>
<dbReference type="EMBL" id="JBHLTR010000013">
    <property type="protein sequence ID" value="MFC0559336.1"/>
    <property type="molecule type" value="Genomic_DNA"/>
</dbReference>
<dbReference type="RefSeq" id="WP_273841793.1">
    <property type="nucleotide sequence ID" value="NZ_JAQQWT010000004.1"/>
</dbReference>
<dbReference type="InterPro" id="IPR004682">
    <property type="entry name" value="TRAP_DctP"/>
</dbReference>
<accession>A0ABV6NEZ2</accession>
<name>A0ABV6NEZ2_9BACI</name>
<organism evidence="4 5">
    <name type="scientific">Halalkalibacter alkalisediminis</name>
    <dbReference type="NCBI Taxonomy" id="935616"/>
    <lineage>
        <taxon>Bacteria</taxon>
        <taxon>Bacillati</taxon>
        <taxon>Bacillota</taxon>
        <taxon>Bacilli</taxon>
        <taxon>Bacillales</taxon>
        <taxon>Bacillaceae</taxon>
        <taxon>Halalkalibacter</taxon>
    </lineage>
</organism>
<dbReference type="PANTHER" id="PTHR33376:SF7">
    <property type="entry name" value="C4-DICARBOXYLATE-BINDING PROTEIN DCTB"/>
    <property type="match status" value="1"/>
</dbReference>
<keyword evidence="3" id="KW-0732">Signal</keyword>
<evidence type="ECO:0000256" key="1">
    <source>
        <dbReference type="ARBA" id="ARBA00009023"/>
    </source>
</evidence>
<comment type="caution">
    <text evidence="4">The sequence shown here is derived from an EMBL/GenBank/DDBJ whole genome shotgun (WGS) entry which is preliminary data.</text>
</comment>
<dbReference type="InterPro" id="IPR038404">
    <property type="entry name" value="TRAP_DctP_sf"/>
</dbReference>
<protein>
    <submittedName>
        <fullName evidence="4">TRAP transporter substrate-binding protein</fullName>
    </submittedName>
</protein>